<comment type="function">
    <text evidence="1 13">Transfers the gamma-phosphate of ATP to the 4'-position of a tetraacyldisaccharide 1-phosphate intermediate (termed DS-1-P) to form tetraacyldisaccharide 1,4'-bis-phosphate (lipid IVA).</text>
</comment>
<keyword evidence="6 13" id="KW-0441">Lipid A biosynthesis</keyword>
<dbReference type="GO" id="GO:0009245">
    <property type="term" value="P:lipid A biosynthetic process"/>
    <property type="evidence" value="ECO:0007669"/>
    <property type="project" value="UniProtKB-UniRule"/>
</dbReference>
<comment type="pathway">
    <text evidence="2 13">Glycolipid biosynthesis; lipid IV(A) biosynthesis; lipid IV(A) from (3R)-3-hydroxytetradecanoyl-[acyl-carrier-protein] and UDP-N-acetyl-alpha-D-glucosamine: step 6/6.</text>
</comment>
<evidence type="ECO:0000313" key="15">
    <source>
        <dbReference type="Proteomes" id="UP000548978"/>
    </source>
</evidence>
<evidence type="ECO:0000256" key="10">
    <source>
        <dbReference type="ARBA" id="ARBA00022840"/>
    </source>
</evidence>
<feature type="binding site" evidence="13">
    <location>
        <begin position="58"/>
        <end position="65"/>
    </location>
    <ligand>
        <name>ATP</name>
        <dbReference type="ChEBI" id="CHEBI:30616"/>
    </ligand>
</feature>
<reference evidence="14 15" key="1">
    <citation type="submission" date="2020-08" db="EMBL/GenBank/DDBJ databases">
        <title>Genomic Encyclopedia of Type Strains, Phase IV (KMG-IV): sequencing the most valuable type-strain genomes for metagenomic binning, comparative biology and taxonomic classification.</title>
        <authorList>
            <person name="Goeker M."/>
        </authorList>
    </citation>
    <scope>NUCLEOTIDE SEQUENCE [LARGE SCALE GENOMIC DNA]</scope>
    <source>
        <strain evidence="14 15">DSM 24448</strain>
    </source>
</reference>
<evidence type="ECO:0000256" key="13">
    <source>
        <dbReference type="HAMAP-Rule" id="MF_00409"/>
    </source>
</evidence>
<evidence type="ECO:0000256" key="11">
    <source>
        <dbReference type="ARBA" id="ARBA00023098"/>
    </source>
</evidence>
<evidence type="ECO:0000256" key="9">
    <source>
        <dbReference type="ARBA" id="ARBA00022777"/>
    </source>
</evidence>
<comment type="similarity">
    <text evidence="13">Belongs to the LpxK family.</text>
</comment>
<evidence type="ECO:0000256" key="7">
    <source>
        <dbReference type="ARBA" id="ARBA00022679"/>
    </source>
</evidence>
<dbReference type="PANTHER" id="PTHR42724:SF1">
    <property type="entry name" value="TETRAACYLDISACCHARIDE 4'-KINASE, MITOCHONDRIAL-RELATED"/>
    <property type="match status" value="1"/>
</dbReference>
<dbReference type="GO" id="GO:0005524">
    <property type="term" value="F:ATP binding"/>
    <property type="evidence" value="ECO:0007669"/>
    <property type="project" value="UniProtKB-UniRule"/>
</dbReference>
<dbReference type="Pfam" id="PF02606">
    <property type="entry name" value="LpxK"/>
    <property type="match status" value="1"/>
</dbReference>
<dbReference type="InterPro" id="IPR027417">
    <property type="entry name" value="P-loop_NTPase"/>
</dbReference>
<dbReference type="GO" id="GO:0005886">
    <property type="term" value="C:plasma membrane"/>
    <property type="evidence" value="ECO:0007669"/>
    <property type="project" value="TreeGrafter"/>
</dbReference>
<dbReference type="InterPro" id="IPR003758">
    <property type="entry name" value="LpxK"/>
</dbReference>
<comment type="caution">
    <text evidence="14">The sequence shown here is derived from an EMBL/GenBank/DDBJ whole genome shotgun (WGS) entry which is preliminary data.</text>
</comment>
<evidence type="ECO:0000256" key="2">
    <source>
        <dbReference type="ARBA" id="ARBA00004870"/>
    </source>
</evidence>
<dbReference type="Proteomes" id="UP000548978">
    <property type="component" value="Unassembled WGS sequence"/>
</dbReference>
<dbReference type="AlphaFoldDB" id="A0A7W9E6S4"/>
<organism evidence="14 15">
    <name type="scientific">Brevundimonas halotolerans</name>
    <dbReference type="NCBI Taxonomy" id="69670"/>
    <lineage>
        <taxon>Bacteria</taxon>
        <taxon>Pseudomonadati</taxon>
        <taxon>Pseudomonadota</taxon>
        <taxon>Alphaproteobacteria</taxon>
        <taxon>Caulobacterales</taxon>
        <taxon>Caulobacteraceae</taxon>
        <taxon>Brevundimonas</taxon>
    </lineage>
</organism>
<keyword evidence="9 13" id="KW-0418">Kinase</keyword>
<dbReference type="GO" id="GO:0009244">
    <property type="term" value="P:lipopolysaccharide core region biosynthetic process"/>
    <property type="evidence" value="ECO:0007669"/>
    <property type="project" value="TreeGrafter"/>
</dbReference>
<evidence type="ECO:0000256" key="3">
    <source>
        <dbReference type="ARBA" id="ARBA00012071"/>
    </source>
</evidence>
<evidence type="ECO:0000256" key="5">
    <source>
        <dbReference type="ARBA" id="ARBA00022516"/>
    </source>
</evidence>
<accession>A0A7W9E6S4</accession>
<dbReference type="HAMAP" id="MF_00409">
    <property type="entry name" value="LpxK"/>
    <property type="match status" value="1"/>
</dbReference>
<dbReference type="SUPFAM" id="SSF52540">
    <property type="entry name" value="P-loop containing nucleoside triphosphate hydrolases"/>
    <property type="match status" value="1"/>
</dbReference>
<evidence type="ECO:0000256" key="6">
    <source>
        <dbReference type="ARBA" id="ARBA00022556"/>
    </source>
</evidence>
<name>A0A7W9E6S4_9CAUL</name>
<dbReference type="GO" id="GO:0009029">
    <property type="term" value="F:lipid-A 4'-kinase activity"/>
    <property type="evidence" value="ECO:0007669"/>
    <property type="project" value="UniProtKB-UniRule"/>
</dbReference>
<gene>
    <name evidence="13" type="primary">lpxK</name>
    <name evidence="14" type="ORF">FHS65_000988</name>
</gene>
<comment type="catalytic activity">
    <reaction evidence="13">
        <text>a lipid A disaccharide + ATP = a lipid IVA + ADP + H(+)</text>
        <dbReference type="Rhea" id="RHEA:67840"/>
        <dbReference type="ChEBI" id="CHEBI:15378"/>
        <dbReference type="ChEBI" id="CHEBI:30616"/>
        <dbReference type="ChEBI" id="CHEBI:176343"/>
        <dbReference type="ChEBI" id="CHEBI:176425"/>
        <dbReference type="ChEBI" id="CHEBI:456216"/>
        <dbReference type="EC" id="2.7.1.130"/>
    </reaction>
</comment>
<dbReference type="RefSeq" id="WP_123287697.1">
    <property type="nucleotide sequence ID" value="NZ_JACIJB010000002.1"/>
</dbReference>
<sequence length="336" mass="35791">MKISTPRWWYRRDRKYGVLPRLLLRPVSWIWAAATARRMARTVPHDPGVPIISIGNLTVGGSGKTPIALAILERLKARGVAAHALSRGYGGRLEGPVRVDPGAHTAEDVGDEPLMLAQVAPAWIARDRAAGADAAVASGAEALVLDDAHQNPTLTKTLSLIIVDGETRDDEWPFGDGAVFPSGPMREPLATGLARADAVVVLMPADLPTPDPELLALFGALPVLIARLEPAGPPPPGPLIGFAGIAKPWKVERSLKAAGCDLVDFAPFADHAAYAEGELRALAERAAVFDAGLVTTEKDWVRLPPDWRARVTAWPVRARFEDEAALDALLARTCGG</sequence>
<keyword evidence="10 13" id="KW-0067">ATP-binding</keyword>
<evidence type="ECO:0000256" key="1">
    <source>
        <dbReference type="ARBA" id="ARBA00002274"/>
    </source>
</evidence>
<evidence type="ECO:0000313" key="14">
    <source>
        <dbReference type="EMBL" id="MBB5660248.1"/>
    </source>
</evidence>
<keyword evidence="5 13" id="KW-0444">Lipid biosynthesis</keyword>
<keyword evidence="11 13" id="KW-0443">Lipid metabolism</keyword>
<protein>
    <recommendedName>
        <fullName evidence="4 13">Tetraacyldisaccharide 4'-kinase</fullName>
        <ecNumber evidence="3 13">2.7.1.130</ecNumber>
    </recommendedName>
    <alternativeName>
        <fullName evidence="12 13">Lipid A 4'-kinase</fullName>
    </alternativeName>
</protein>
<proteinExistence type="inferred from homology"/>
<dbReference type="EC" id="2.7.1.130" evidence="3 13"/>
<keyword evidence="7 13" id="KW-0808">Transferase</keyword>
<evidence type="ECO:0000256" key="12">
    <source>
        <dbReference type="ARBA" id="ARBA00029757"/>
    </source>
</evidence>
<evidence type="ECO:0000256" key="8">
    <source>
        <dbReference type="ARBA" id="ARBA00022741"/>
    </source>
</evidence>
<dbReference type="PANTHER" id="PTHR42724">
    <property type="entry name" value="TETRAACYLDISACCHARIDE 4'-KINASE"/>
    <property type="match status" value="1"/>
</dbReference>
<dbReference type="OrthoDB" id="9766423at2"/>
<keyword evidence="15" id="KW-1185">Reference proteome</keyword>
<dbReference type="NCBIfam" id="TIGR00682">
    <property type="entry name" value="lpxK"/>
    <property type="match status" value="1"/>
</dbReference>
<keyword evidence="8 13" id="KW-0547">Nucleotide-binding</keyword>
<dbReference type="EMBL" id="JACIJB010000002">
    <property type="protein sequence ID" value="MBB5660248.1"/>
    <property type="molecule type" value="Genomic_DNA"/>
</dbReference>
<evidence type="ECO:0000256" key="4">
    <source>
        <dbReference type="ARBA" id="ARBA00016436"/>
    </source>
</evidence>
<dbReference type="UniPathway" id="UPA00359">
    <property type="reaction ID" value="UER00482"/>
</dbReference>